<dbReference type="Pfam" id="PF03099">
    <property type="entry name" value="BPL_LplA_LipB"/>
    <property type="match status" value="1"/>
</dbReference>
<dbReference type="OrthoDB" id="10250105at2759"/>
<organism evidence="2">
    <name type="scientific">Capitella teleta</name>
    <name type="common">Polychaete worm</name>
    <dbReference type="NCBI Taxonomy" id="283909"/>
    <lineage>
        <taxon>Eukaryota</taxon>
        <taxon>Metazoa</taxon>
        <taxon>Spiralia</taxon>
        <taxon>Lophotrochozoa</taxon>
        <taxon>Annelida</taxon>
        <taxon>Polychaeta</taxon>
        <taxon>Sedentaria</taxon>
        <taxon>Scolecida</taxon>
        <taxon>Capitellidae</taxon>
        <taxon>Capitella</taxon>
    </lineage>
</organism>
<evidence type="ECO:0000313" key="2">
    <source>
        <dbReference type="EMBL" id="ELU14557.1"/>
    </source>
</evidence>
<name>R7V7U0_CAPTE</name>
<evidence type="ECO:0000313" key="3">
    <source>
        <dbReference type="EnsemblMetazoa" id="CapteP134121"/>
    </source>
</evidence>
<reference evidence="2 4" key="2">
    <citation type="journal article" date="2013" name="Nature">
        <title>Insights into bilaterian evolution from three spiralian genomes.</title>
        <authorList>
            <person name="Simakov O."/>
            <person name="Marletaz F."/>
            <person name="Cho S.J."/>
            <person name="Edsinger-Gonzales E."/>
            <person name="Havlak P."/>
            <person name="Hellsten U."/>
            <person name="Kuo D.H."/>
            <person name="Larsson T."/>
            <person name="Lv J."/>
            <person name="Arendt D."/>
            <person name="Savage R."/>
            <person name="Osoegawa K."/>
            <person name="de Jong P."/>
            <person name="Grimwood J."/>
            <person name="Chapman J.A."/>
            <person name="Shapiro H."/>
            <person name="Aerts A."/>
            <person name="Otillar R.P."/>
            <person name="Terry A.Y."/>
            <person name="Boore J.L."/>
            <person name="Grigoriev I.V."/>
            <person name="Lindberg D.R."/>
            <person name="Seaver E.C."/>
            <person name="Weisblat D.A."/>
            <person name="Putnam N.H."/>
            <person name="Rokhsar D.S."/>
        </authorList>
    </citation>
    <scope>NUCLEOTIDE SEQUENCE</scope>
    <source>
        <strain evidence="2 4">I ESC-2004</strain>
    </source>
</reference>
<dbReference type="GO" id="GO:0004077">
    <property type="term" value="F:biotin--[biotin carboxyl-carrier protein] ligase activity"/>
    <property type="evidence" value="ECO:0007669"/>
    <property type="project" value="TreeGrafter"/>
</dbReference>
<dbReference type="OMA" id="GHEENMS"/>
<keyword evidence="4" id="KW-1185">Reference proteome</keyword>
<proteinExistence type="predicted"/>
<dbReference type="GO" id="GO:0005737">
    <property type="term" value="C:cytoplasm"/>
    <property type="evidence" value="ECO:0007669"/>
    <property type="project" value="TreeGrafter"/>
</dbReference>
<dbReference type="AlphaFoldDB" id="R7V7U0"/>
<dbReference type="EMBL" id="AMQN01000672">
    <property type="status" value="NOT_ANNOTATED_CDS"/>
    <property type="molecule type" value="Genomic_DNA"/>
</dbReference>
<dbReference type="EnsemblMetazoa" id="CapteT134121">
    <property type="protein sequence ID" value="CapteP134121"/>
    <property type="gene ID" value="CapteG134121"/>
</dbReference>
<dbReference type="InterPro" id="IPR003142">
    <property type="entry name" value="BPL_C"/>
</dbReference>
<dbReference type="Pfam" id="PF02237">
    <property type="entry name" value="BPL_C"/>
    <property type="match status" value="1"/>
</dbReference>
<dbReference type="PANTHER" id="PTHR12835">
    <property type="entry name" value="BIOTIN PROTEIN LIGASE"/>
    <property type="match status" value="1"/>
</dbReference>
<feature type="non-terminal residue" evidence="2">
    <location>
        <position position="1"/>
    </location>
</feature>
<feature type="domain" description="BPL/LPL catalytic" evidence="1">
    <location>
        <begin position="1"/>
        <end position="146"/>
    </location>
</feature>
<dbReference type="InterPro" id="IPR004143">
    <property type="entry name" value="BPL_LPL_catalytic"/>
</dbReference>
<reference evidence="4" key="1">
    <citation type="submission" date="2012-12" db="EMBL/GenBank/DDBJ databases">
        <authorList>
            <person name="Hellsten U."/>
            <person name="Grimwood J."/>
            <person name="Chapman J.A."/>
            <person name="Shapiro H."/>
            <person name="Aerts A."/>
            <person name="Otillar R.P."/>
            <person name="Terry A.Y."/>
            <person name="Boore J.L."/>
            <person name="Simakov O."/>
            <person name="Marletaz F."/>
            <person name="Cho S.-J."/>
            <person name="Edsinger-Gonzales E."/>
            <person name="Havlak P."/>
            <person name="Kuo D.-H."/>
            <person name="Larsson T."/>
            <person name="Lv J."/>
            <person name="Arendt D."/>
            <person name="Savage R."/>
            <person name="Osoegawa K."/>
            <person name="de Jong P."/>
            <person name="Lindberg D.R."/>
            <person name="Seaver E.C."/>
            <person name="Weisblat D.A."/>
            <person name="Putnam N.H."/>
            <person name="Grigoriev I.V."/>
            <person name="Rokhsar D.S."/>
        </authorList>
    </citation>
    <scope>NUCLEOTIDE SEQUENCE</scope>
    <source>
        <strain evidence="4">I ESC-2004</strain>
    </source>
</reference>
<reference evidence="3" key="3">
    <citation type="submission" date="2015-06" db="UniProtKB">
        <authorList>
            <consortium name="EnsemblMetazoa"/>
        </authorList>
    </citation>
    <scope>IDENTIFICATION</scope>
</reference>
<dbReference type="HOGENOM" id="CLU_051096_2_1_1"/>
<sequence>GRGGNAWLSPAGCAMFSVHVSIPLMSMLGQRVAYVQHISSLAVVLAVRSISGYENIDVRIKWPNDIYFGSSMKLGGVLVKSSLMLKDFHCNIGCGVNVRNKDPTICINDLVEQHNIQNKTSLSAFTTEQIVASAISQIEMLVDLFQSQGKDAFLELYYDKWLHNDMPVTIQKSDGSSVDVKIIGLDDYGYLLVESEDGTSESVHPDGNSFDMMRNLIIPKTR</sequence>
<dbReference type="InterPro" id="IPR045864">
    <property type="entry name" value="aa-tRNA-synth_II/BPL/LPL"/>
</dbReference>
<dbReference type="PROSITE" id="PS51733">
    <property type="entry name" value="BPL_LPL_CATALYTIC"/>
    <property type="match status" value="1"/>
</dbReference>
<dbReference type="PANTHER" id="PTHR12835:SF5">
    <property type="entry name" value="BIOTIN--PROTEIN LIGASE"/>
    <property type="match status" value="1"/>
</dbReference>
<dbReference type="EMBL" id="KB294417">
    <property type="protein sequence ID" value="ELU14557.1"/>
    <property type="molecule type" value="Genomic_DNA"/>
</dbReference>
<dbReference type="Gene3D" id="3.30.930.10">
    <property type="entry name" value="Bira Bifunctional Protein, Domain 2"/>
    <property type="match status" value="1"/>
</dbReference>
<dbReference type="Proteomes" id="UP000014760">
    <property type="component" value="Unassembled WGS sequence"/>
</dbReference>
<gene>
    <name evidence="2" type="ORF">CAPTEDRAFT_134121</name>
</gene>
<evidence type="ECO:0000259" key="1">
    <source>
        <dbReference type="PROSITE" id="PS51733"/>
    </source>
</evidence>
<accession>R7V7U0</accession>
<evidence type="ECO:0000313" key="4">
    <source>
        <dbReference type="Proteomes" id="UP000014760"/>
    </source>
</evidence>
<dbReference type="SUPFAM" id="SSF55681">
    <property type="entry name" value="Class II aaRS and biotin synthetases"/>
    <property type="match status" value="1"/>
</dbReference>
<dbReference type="STRING" id="283909.R7V7U0"/>
<protein>
    <recommendedName>
        <fullName evidence="1">BPL/LPL catalytic domain-containing protein</fullName>
    </recommendedName>
</protein>